<evidence type="ECO:0000256" key="9">
    <source>
        <dbReference type="RuleBase" id="RU361277"/>
    </source>
</evidence>
<dbReference type="SMART" id="SM00829">
    <property type="entry name" value="PKS_ER"/>
    <property type="match status" value="1"/>
</dbReference>
<evidence type="ECO:0000256" key="6">
    <source>
        <dbReference type="ARBA" id="ARBA00023027"/>
    </source>
</evidence>
<dbReference type="InterPro" id="IPR011032">
    <property type="entry name" value="GroES-like_sf"/>
</dbReference>
<dbReference type="PANTHER" id="PTHR43161">
    <property type="entry name" value="SORBITOL DEHYDROGENASE"/>
    <property type="match status" value="1"/>
</dbReference>
<dbReference type="GO" id="GO:0006062">
    <property type="term" value="P:sorbitol catabolic process"/>
    <property type="evidence" value="ECO:0007669"/>
    <property type="project" value="TreeGrafter"/>
</dbReference>
<accession>A0A7R8ZNU7</accession>
<dbReference type="OrthoDB" id="1879366at2759"/>
<dbReference type="Pfam" id="PF00107">
    <property type="entry name" value="ADH_zinc_N"/>
    <property type="match status" value="1"/>
</dbReference>
<organism evidence="10">
    <name type="scientific">Cyprideis torosa</name>
    <dbReference type="NCBI Taxonomy" id="163714"/>
    <lineage>
        <taxon>Eukaryota</taxon>
        <taxon>Metazoa</taxon>
        <taxon>Ecdysozoa</taxon>
        <taxon>Arthropoda</taxon>
        <taxon>Crustacea</taxon>
        <taxon>Oligostraca</taxon>
        <taxon>Ostracoda</taxon>
        <taxon>Podocopa</taxon>
        <taxon>Podocopida</taxon>
        <taxon>Cytherocopina</taxon>
        <taxon>Cytheroidea</taxon>
        <taxon>Cytherideidae</taxon>
        <taxon>Cyprideis</taxon>
    </lineage>
</organism>
<dbReference type="Pfam" id="PF08240">
    <property type="entry name" value="ADH_N"/>
    <property type="match status" value="1"/>
</dbReference>
<evidence type="ECO:0000256" key="1">
    <source>
        <dbReference type="ARBA" id="ARBA00001947"/>
    </source>
</evidence>
<dbReference type="InterPro" id="IPR045306">
    <property type="entry name" value="SDH-like"/>
</dbReference>
<dbReference type="InterPro" id="IPR002328">
    <property type="entry name" value="ADH_Zn_CS"/>
</dbReference>
<dbReference type="InterPro" id="IPR036291">
    <property type="entry name" value="NAD(P)-bd_dom_sf"/>
</dbReference>
<dbReference type="EMBL" id="OB660768">
    <property type="protein sequence ID" value="CAD7226181.1"/>
    <property type="molecule type" value="Genomic_DNA"/>
</dbReference>
<protein>
    <recommendedName>
        <fullName evidence="7">Sorbitol dehydrogenase</fullName>
    </recommendedName>
    <alternativeName>
        <fullName evidence="8">Polyol dehydrogenase</fullName>
    </alternativeName>
</protein>
<evidence type="ECO:0000313" key="10">
    <source>
        <dbReference type="EMBL" id="CAD7226181.1"/>
    </source>
</evidence>
<dbReference type="SUPFAM" id="SSF51735">
    <property type="entry name" value="NAD(P)-binding Rossmann-fold domains"/>
    <property type="match status" value="1"/>
</dbReference>
<evidence type="ECO:0000256" key="5">
    <source>
        <dbReference type="ARBA" id="ARBA00023002"/>
    </source>
</evidence>
<evidence type="ECO:0000256" key="4">
    <source>
        <dbReference type="ARBA" id="ARBA00022833"/>
    </source>
</evidence>
<evidence type="ECO:0000256" key="8">
    <source>
        <dbReference type="ARBA" id="ARBA00032485"/>
    </source>
</evidence>
<gene>
    <name evidence="10" type="ORF">CTOB1V02_LOCUS4105</name>
</gene>
<dbReference type="Gene3D" id="3.90.180.10">
    <property type="entry name" value="Medium-chain alcohol dehydrogenases, catalytic domain"/>
    <property type="match status" value="1"/>
</dbReference>
<proteinExistence type="inferred from homology"/>
<dbReference type="FunFam" id="3.40.50.720:FF:000068">
    <property type="entry name" value="Sorbitol dehydrogenase"/>
    <property type="match status" value="1"/>
</dbReference>
<dbReference type="InterPro" id="IPR020843">
    <property type="entry name" value="ER"/>
</dbReference>
<dbReference type="SUPFAM" id="SSF50129">
    <property type="entry name" value="GroES-like"/>
    <property type="match status" value="1"/>
</dbReference>
<dbReference type="InterPro" id="IPR013154">
    <property type="entry name" value="ADH-like_N"/>
</dbReference>
<keyword evidence="6" id="KW-0520">NAD</keyword>
<dbReference type="InterPro" id="IPR013149">
    <property type="entry name" value="ADH-like_C"/>
</dbReference>
<keyword evidence="5" id="KW-0560">Oxidoreductase</keyword>
<reference evidence="10" key="1">
    <citation type="submission" date="2020-11" db="EMBL/GenBank/DDBJ databases">
        <authorList>
            <person name="Tran Van P."/>
        </authorList>
    </citation>
    <scope>NUCLEOTIDE SEQUENCE</scope>
</reference>
<dbReference type="AlphaFoldDB" id="A0A7R8ZNU7"/>
<comment type="similarity">
    <text evidence="2 9">Belongs to the zinc-containing alcohol dehydrogenase family.</text>
</comment>
<evidence type="ECO:0000256" key="3">
    <source>
        <dbReference type="ARBA" id="ARBA00022723"/>
    </source>
</evidence>
<dbReference type="Gene3D" id="3.40.50.720">
    <property type="entry name" value="NAD(P)-binding Rossmann-like Domain"/>
    <property type="match status" value="1"/>
</dbReference>
<dbReference type="GO" id="GO:0008270">
    <property type="term" value="F:zinc ion binding"/>
    <property type="evidence" value="ECO:0007669"/>
    <property type="project" value="InterPro"/>
</dbReference>
<dbReference type="GO" id="GO:0003939">
    <property type="term" value="F:L-iditol 2-dehydrogenase (NAD+) activity"/>
    <property type="evidence" value="ECO:0007669"/>
    <property type="project" value="TreeGrafter"/>
</dbReference>
<dbReference type="PANTHER" id="PTHR43161:SF9">
    <property type="entry name" value="SORBITOL DEHYDROGENASE"/>
    <property type="match status" value="1"/>
</dbReference>
<evidence type="ECO:0000256" key="7">
    <source>
        <dbReference type="ARBA" id="ARBA00026132"/>
    </source>
</evidence>
<sequence>MAPNAENTGCVVYPLDRVDNLRLEPIPMPADPGPNQVRLRMSKVGICGSDVHYWKKGRIADFVITGPLLMGHESSGIIDAVGSEVKHLKPGDRVAIEPGAGCRKCTVCKNGRYNLCAEMRFLATPPTDGSLCRYFNWESDFCFKLPDHVSLEEGALLEPLSVAVHACRRGNVVIGSKVMVLGAGPIGLVNLLTAKAMGATRVLVTDVQDSRLAVAKSLGADVTLNTQGKSEEECGQLIKEAFGGEYPDRSIDCSGATSAYALGMRFTAPGGNLICVGVGPLMSNVPLVQAFVREVNIVAVFRYANCYPLALEMVASGKVNVKPLITHR</sequence>
<evidence type="ECO:0000256" key="2">
    <source>
        <dbReference type="ARBA" id="ARBA00008072"/>
    </source>
</evidence>
<keyword evidence="3 9" id="KW-0479">Metal-binding</keyword>
<comment type="cofactor">
    <cofactor evidence="1 9">
        <name>Zn(2+)</name>
        <dbReference type="ChEBI" id="CHEBI:29105"/>
    </cofactor>
</comment>
<dbReference type="CDD" id="cd05285">
    <property type="entry name" value="sorbitol_DH"/>
    <property type="match status" value="1"/>
</dbReference>
<keyword evidence="4 9" id="KW-0862">Zinc</keyword>
<dbReference type="PROSITE" id="PS00059">
    <property type="entry name" value="ADH_ZINC"/>
    <property type="match status" value="1"/>
</dbReference>
<name>A0A7R8ZNU7_9CRUS</name>